<feature type="transmembrane region" description="Helical" evidence="1">
    <location>
        <begin position="33"/>
        <end position="52"/>
    </location>
</feature>
<evidence type="ECO:0000256" key="1">
    <source>
        <dbReference type="SAM" id="Phobius"/>
    </source>
</evidence>
<dbReference type="AlphaFoldDB" id="A0AAE1CYT7"/>
<protein>
    <submittedName>
        <fullName evidence="2">Uncharacterized protein</fullName>
    </submittedName>
</protein>
<accession>A0AAE1CYT7</accession>
<keyword evidence="1" id="KW-1133">Transmembrane helix</keyword>
<gene>
    <name evidence="2" type="ORF">RRG08_062328</name>
</gene>
<evidence type="ECO:0000313" key="3">
    <source>
        <dbReference type="Proteomes" id="UP001283361"/>
    </source>
</evidence>
<comment type="caution">
    <text evidence="2">The sequence shown here is derived from an EMBL/GenBank/DDBJ whole genome shotgun (WGS) entry which is preliminary data.</text>
</comment>
<reference evidence="2" key="1">
    <citation type="journal article" date="2023" name="G3 (Bethesda)">
        <title>A reference genome for the long-term kleptoplast-retaining sea slug Elysia crispata morphotype clarki.</title>
        <authorList>
            <person name="Eastman K.E."/>
            <person name="Pendleton A.L."/>
            <person name="Shaikh M.A."/>
            <person name="Suttiyut T."/>
            <person name="Ogas R."/>
            <person name="Tomko P."/>
            <person name="Gavelis G."/>
            <person name="Widhalm J.R."/>
            <person name="Wisecaver J.H."/>
        </authorList>
    </citation>
    <scope>NUCLEOTIDE SEQUENCE</scope>
    <source>
        <strain evidence="2">ECLA1</strain>
    </source>
</reference>
<dbReference type="EMBL" id="JAWDGP010006253">
    <property type="protein sequence ID" value="KAK3744679.1"/>
    <property type="molecule type" value="Genomic_DNA"/>
</dbReference>
<dbReference type="Proteomes" id="UP001283361">
    <property type="component" value="Unassembled WGS sequence"/>
</dbReference>
<evidence type="ECO:0000313" key="2">
    <source>
        <dbReference type="EMBL" id="KAK3744679.1"/>
    </source>
</evidence>
<proteinExistence type="predicted"/>
<keyword evidence="3" id="KW-1185">Reference proteome</keyword>
<keyword evidence="1" id="KW-0812">Transmembrane</keyword>
<sequence length="142" mass="16023">MKIYAGSCNTIKINITRENPQFLSMTQTKLSRLAVLDVCLAVLGKTIFFSFARRMPTDTILHVLCSLYRLIRCESIQGRSYPNSQPSSNYVVSSCSTRLTPTNKISRCDHFKLSWRHTSNTLGTITCLELSRSAIDIDLRGL</sequence>
<name>A0AAE1CYT7_9GAST</name>
<organism evidence="2 3">
    <name type="scientific">Elysia crispata</name>
    <name type="common">lettuce slug</name>
    <dbReference type="NCBI Taxonomy" id="231223"/>
    <lineage>
        <taxon>Eukaryota</taxon>
        <taxon>Metazoa</taxon>
        <taxon>Spiralia</taxon>
        <taxon>Lophotrochozoa</taxon>
        <taxon>Mollusca</taxon>
        <taxon>Gastropoda</taxon>
        <taxon>Heterobranchia</taxon>
        <taxon>Euthyneura</taxon>
        <taxon>Panpulmonata</taxon>
        <taxon>Sacoglossa</taxon>
        <taxon>Placobranchoidea</taxon>
        <taxon>Plakobranchidae</taxon>
        <taxon>Elysia</taxon>
    </lineage>
</organism>
<keyword evidence="1" id="KW-0472">Membrane</keyword>